<proteinExistence type="predicted"/>
<name>A0AC34RQT4_9BILA</name>
<sequence length="273" mass="31512">MDIQEPEFTSEQVRSVLFTQDANNQFHILSRTVQSICTTGNMGGSFDYDQTWICALCMLNTVQHRHVAIARLSHPTNLGRTMQDLRFIIIVIAPSRAVIQHRHVAIARLSHPTNLGRTMQDLRFIIIVIAPSRAKGTKTALETTRTFATLFADMDIRQRLKGTKTALETTRTFATLFADMDIRQRLVMAQSVDEFRSTLLEAAKELAMEQNQWRERKNSIHLSQAKEQVFGNSPWYPFRGLIQDFKRRKKHYFADYLDGIRGHRTLQKLFSTQ</sequence>
<evidence type="ECO:0000313" key="1">
    <source>
        <dbReference type="Proteomes" id="UP000887576"/>
    </source>
</evidence>
<accession>A0AC34RQT4</accession>
<dbReference type="WBParaSite" id="JU765_v2.g9336.t2">
    <property type="protein sequence ID" value="JU765_v2.g9336.t2"/>
    <property type="gene ID" value="JU765_v2.g9336"/>
</dbReference>
<dbReference type="Proteomes" id="UP000887576">
    <property type="component" value="Unplaced"/>
</dbReference>
<protein>
    <submittedName>
        <fullName evidence="2">Uncharacterized protein</fullName>
    </submittedName>
</protein>
<evidence type="ECO:0000313" key="2">
    <source>
        <dbReference type="WBParaSite" id="JU765_v2.g9336.t2"/>
    </source>
</evidence>
<reference evidence="2" key="1">
    <citation type="submission" date="2022-11" db="UniProtKB">
        <authorList>
            <consortium name="WormBaseParasite"/>
        </authorList>
    </citation>
    <scope>IDENTIFICATION</scope>
</reference>
<organism evidence="1 2">
    <name type="scientific">Panagrolaimus sp. JU765</name>
    <dbReference type="NCBI Taxonomy" id="591449"/>
    <lineage>
        <taxon>Eukaryota</taxon>
        <taxon>Metazoa</taxon>
        <taxon>Ecdysozoa</taxon>
        <taxon>Nematoda</taxon>
        <taxon>Chromadorea</taxon>
        <taxon>Rhabditida</taxon>
        <taxon>Tylenchina</taxon>
        <taxon>Panagrolaimomorpha</taxon>
        <taxon>Panagrolaimoidea</taxon>
        <taxon>Panagrolaimidae</taxon>
        <taxon>Panagrolaimus</taxon>
    </lineage>
</organism>